<keyword evidence="1" id="KW-1003">Cell membrane</keyword>
<keyword evidence="4 8" id="KW-0812">Transmembrane</keyword>
<evidence type="ECO:0000313" key="10">
    <source>
        <dbReference type="Proteomes" id="UP001197795"/>
    </source>
</evidence>
<evidence type="ECO:0000256" key="6">
    <source>
        <dbReference type="ARBA" id="ARBA00022989"/>
    </source>
</evidence>
<dbReference type="SMART" id="SM00793">
    <property type="entry name" value="AgrB"/>
    <property type="match status" value="1"/>
</dbReference>
<feature type="transmembrane region" description="Helical" evidence="8">
    <location>
        <begin position="166"/>
        <end position="184"/>
    </location>
</feature>
<dbReference type="GO" id="GO:0009372">
    <property type="term" value="P:quorum sensing"/>
    <property type="evidence" value="ECO:0007669"/>
    <property type="project" value="UniProtKB-KW"/>
</dbReference>
<reference evidence="9 10" key="1">
    <citation type="submission" date="2021-10" db="EMBL/GenBank/DDBJ databases">
        <title>Anaerobic single-cell dispensing facilitates the cultivation of human gut bacteria.</title>
        <authorList>
            <person name="Afrizal A."/>
        </authorList>
    </citation>
    <scope>NUCLEOTIDE SEQUENCE [LARGE SCALE GENOMIC DNA]</scope>
    <source>
        <strain evidence="9 10">CLA-AA-H273</strain>
    </source>
</reference>
<sequence length="195" mass="22031">MERFFEKITRALVENGNIREEEEEVYQYALKSMLILGGNILLSLMIGVCMGMPGYCVLFLCMLVPLRSDAGGYHAPNLFICYLLSFASLILTMFWAKETSVFQLAIVSALALGSLLLIFLFAPLDSKNRPLEGQERKCIRKRARIVVCLEWITGGLLLLVSPPAAYTVWSAIVWSGVGYIAWYLERKIEARDEKH</sequence>
<evidence type="ECO:0000256" key="4">
    <source>
        <dbReference type="ARBA" id="ARBA00022692"/>
    </source>
</evidence>
<keyword evidence="2" id="KW-0673">Quorum sensing</keyword>
<dbReference type="AlphaFoldDB" id="A0AAE3D9Q7"/>
<keyword evidence="5" id="KW-0378">Hydrolase</keyword>
<keyword evidence="10" id="KW-1185">Reference proteome</keyword>
<dbReference type="GO" id="GO:0016020">
    <property type="term" value="C:membrane"/>
    <property type="evidence" value="ECO:0007669"/>
    <property type="project" value="InterPro"/>
</dbReference>
<keyword evidence="7 8" id="KW-0472">Membrane</keyword>
<comment type="caution">
    <text evidence="9">The sequence shown here is derived from an EMBL/GenBank/DDBJ whole genome shotgun (WGS) entry which is preliminary data.</text>
</comment>
<dbReference type="Pfam" id="PF04647">
    <property type="entry name" value="AgrB"/>
    <property type="match status" value="1"/>
</dbReference>
<evidence type="ECO:0000256" key="5">
    <source>
        <dbReference type="ARBA" id="ARBA00022801"/>
    </source>
</evidence>
<dbReference type="GO" id="GO:0008233">
    <property type="term" value="F:peptidase activity"/>
    <property type="evidence" value="ECO:0007669"/>
    <property type="project" value="UniProtKB-KW"/>
</dbReference>
<feature type="transmembrane region" description="Helical" evidence="8">
    <location>
        <begin position="143"/>
        <end position="160"/>
    </location>
</feature>
<gene>
    <name evidence="9" type="ORF">LKD75_14645</name>
</gene>
<keyword evidence="6 8" id="KW-1133">Transmembrane helix</keyword>
<feature type="transmembrane region" description="Helical" evidence="8">
    <location>
        <begin position="40"/>
        <end position="66"/>
    </location>
</feature>
<evidence type="ECO:0000313" key="9">
    <source>
        <dbReference type="EMBL" id="MCC2120811.1"/>
    </source>
</evidence>
<feature type="transmembrane region" description="Helical" evidence="8">
    <location>
        <begin position="102"/>
        <end position="122"/>
    </location>
</feature>
<evidence type="ECO:0000256" key="2">
    <source>
        <dbReference type="ARBA" id="ARBA00022654"/>
    </source>
</evidence>
<evidence type="ECO:0000256" key="7">
    <source>
        <dbReference type="ARBA" id="ARBA00023136"/>
    </source>
</evidence>
<proteinExistence type="predicted"/>
<dbReference type="RefSeq" id="WP_117466277.1">
    <property type="nucleotide sequence ID" value="NZ_JAJEPV010000045.1"/>
</dbReference>
<dbReference type="GO" id="GO:0006508">
    <property type="term" value="P:proteolysis"/>
    <property type="evidence" value="ECO:0007669"/>
    <property type="project" value="UniProtKB-KW"/>
</dbReference>
<protein>
    <submittedName>
        <fullName evidence="9">Accessory gene regulator B family protein</fullName>
    </submittedName>
</protein>
<evidence type="ECO:0000256" key="1">
    <source>
        <dbReference type="ARBA" id="ARBA00022475"/>
    </source>
</evidence>
<dbReference type="InterPro" id="IPR006741">
    <property type="entry name" value="AgrB"/>
</dbReference>
<keyword evidence="3" id="KW-0645">Protease</keyword>
<name>A0AAE3D9Q7_9FIRM</name>
<organism evidence="9 10">
    <name type="scientific">Waltera acetigignens</name>
    <dbReference type="NCBI Taxonomy" id="2981769"/>
    <lineage>
        <taxon>Bacteria</taxon>
        <taxon>Bacillati</taxon>
        <taxon>Bacillota</taxon>
        <taxon>Clostridia</taxon>
        <taxon>Lachnospirales</taxon>
        <taxon>Lachnospiraceae</taxon>
        <taxon>Waltera</taxon>
    </lineage>
</organism>
<dbReference type="Proteomes" id="UP001197795">
    <property type="component" value="Unassembled WGS sequence"/>
</dbReference>
<evidence type="ECO:0000256" key="3">
    <source>
        <dbReference type="ARBA" id="ARBA00022670"/>
    </source>
</evidence>
<dbReference type="EMBL" id="JAJEPV010000045">
    <property type="protein sequence ID" value="MCC2120811.1"/>
    <property type="molecule type" value="Genomic_DNA"/>
</dbReference>
<accession>A0AAE3D9Q7</accession>
<evidence type="ECO:0000256" key="8">
    <source>
        <dbReference type="SAM" id="Phobius"/>
    </source>
</evidence>
<feature type="transmembrane region" description="Helical" evidence="8">
    <location>
        <begin position="78"/>
        <end position="96"/>
    </location>
</feature>